<keyword evidence="14" id="KW-0333">Golgi apparatus</keyword>
<evidence type="ECO:0000256" key="18">
    <source>
        <dbReference type="ARBA" id="ARBA00023228"/>
    </source>
</evidence>
<feature type="chain" id="PRO_5036927363" description="Carboxypeptidase Q" evidence="21">
    <location>
        <begin position="22"/>
        <end position="495"/>
    </location>
</feature>
<protein>
    <recommendedName>
        <fullName evidence="5">Carboxypeptidase Q</fullName>
    </recommendedName>
    <alternativeName>
        <fullName evidence="20">Plasma glutamate carboxypeptidase</fullName>
    </alternativeName>
</protein>
<keyword evidence="8" id="KW-0645">Protease</keyword>
<keyword evidence="24" id="KW-1185">Reference proteome</keyword>
<evidence type="ECO:0000256" key="19">
    <source>
        <dbReference type="ARBA" id="ARBA00025833"/>
    </source>
</evidence>
<evidence type="ECO:0000256" key="1">
    <source>
        <dbReference type="ARBA" id="ARBA00004240"/>
    </source>
</evidence>
<dbReference type="InterPro" id="IPR007484">
    <property type="entry name" value="Peptidase_M28"/>
</dbReference>
<keyword evidence="11" id="KW-0378">Hydrolase</keyword>
<accession>A0A919BPT5</accession>
<dbReference type="Proteomes" id="UP000623842">
    <property type="component" value="Unassembled WGS sequence"/>
</dbReference>
<keyword evidence="6" id="KW-0964">Secreted</keyword>
<dbReference type="InterPro" id="IPR039866">
    <property type="entry name" value="CPQ"/>
</dbReference>
<dbReference type="Gene3D" id="3.40.630.10">
    <property type="entry name" value="Zn peptidases"/>
    <property type="match status" value="1"/>
</dbReference>
<evidence type="ECO:0000256" key="21">
    <source>
        <dbReference type="SAM" id="SignalP"/>
    </source>
</evidence>
<keyword evidence="9" id="KW-0479">Metal-binding</keyword>
<proteinExistence type="predicted"/>
<evidence type="ECO:0000313" key="23">
    <source>
        <dbReference type="EMBL" id="GHG05306.1"/>
    </source>
</evidence>
<gene>
    <name evidence="23" type="ORF">GCM10017161_38620</name>
</gene>
<sequence length="495" mass="53287">MKFRSLLAFSILSFGFSSLVAADEFTTKQIEQVKQVREAALESDLSWQLLSSLTTEVGPRLPGTENDKKAVAWAQDKFKKLGFDKVWIEEATFPEWRRYHESAKIILPSEQPLHLTALGNSVSTPKDGLTGEIVLFETLDELIAAPANSLKGKIAFINYRMNRHVDGNGYGPAVRARNSGAVEAAKKGAIAYMMRSVSTSHHRFAHTGGSHYKEGVTKIPSTAVANPDADQLARLVDAGHKVKVALNIQTEDLGQGTSYNVIGEFTGTQFPEQYVLIGGHLDSWDLGTGALDDGAGVALTMAAAKHIADVKRPKRSIRVVLFAAEELGLWGAKAYFEKHKNDLGNIVAAAESDFGADVVYGFESRVNAASLPAVREIAKQLAPLNVTYIGKNSANGGPDLIPLKNATSAPQLAPLNVTYIGKNSANGGPDLIPLKNATSAPIFALHQDGTDYFDYHHTADDTLDKVDPAKLKQNTAAYAVFALMAADAKTKLSGK</sequence>
<evidence type="ECO:0000256" key="7">
    <source>
        <dbReference type="ARBA" id="ARBA00022645"/>
    </source>
</evidence>
<reference evidence="23" key="2">
    <citation type="submission" date="2020-09" db="EMBL/GenBank/DDBJ databases">
        <authorList>
            <person name="Sun Q."/>
            <person name="Kim S."/>
        </authorList>
    </citation>
    <scope>NUCLEOTIDE SEQUENCE</scope>
    <source>
        <strain evidence="23">KCTC 42731</strain>
    </source>
</reference>
<organism evidence="23 24">
    <name type="scientific">Thalassotalea marina</name>
    <dbReference type="NCBI Taxonomy" id="1673741"/>
    <lineage>
        <taxon>Bacteria</taxon>
        <taxon>Pseudomonadati</taxon>
        <taxon>Pseudomonadota</taxon>
        <taxon>Gammaproteobacteria</taxon>
        <taxon>Alteromonadales</taxon>
        <taxon>Colwelliaceae</taxon>
        <taxon>Thalassotalea</taxon>
    </lineage>
</organism>
<keyword evidence="13" id="KW-0862">Zinc</keyword>
<keyword evidence="12" id="KW-0256">Endoplasmic reticulum</keyword>
<evidence type="ECO:0000256" key="4">
    <source>
        <dbReference type="ARBA" id="ARBA00004613"/>
    </source>
</evidence>
<comment type="subunit">
    <text evidence="19">Homodimer. The monomeric form is inactive while the homodimer is active.</text>
</comment>
<keyword evidence="15" id="KW-0482">Metalloprotease</keyword>
<dbReference type="GO" id="GO:0070573">
    <property type="term" value="F:metallodipeptidase activity"/>
    <property type="evidence" value="ECO:0007669"/>
    <property type="project" value="InterPro"/>
</dbReference>
<keyword evidence="7" id="KW-0121">Carboxypeptidase</keyword>
<dbReference type="Pfam" id="PF04389">
    <property type="entry name" value="Peptidase_M28"/>
    <property type="match status" value="1"/>
</dbReference>
<dbReference type="GO" id="GO:0046872">
    <property type="term" value="F:metal ion binding"/>
    <property type="evidence" value="ECO:0007669"/>
    <property type="project" value="UniProtKB-KW"/>
</dbReference>
<feature type="domain" description="Peptidase M28" evidence="22">
    <location>
        <begin position="260"/>
        <end position="479"/>
    </location>
</feature>
<evidence type="ECO:0000256" key="6">
    <source>
        <dbReference type="ARBA" id="ARBA00022525"/>
    </source>
</evidence>
<keyword evidence="17" id="KW-0325">Glycoprotein</keyword>
<evidence type="ECO:0000256" key="17">
    <source>
        <dbReference type="ARBA" id="ARBA00023180"/>
    </source>
</evidence>
<feature type="signal peptide" evidence="21">
    <location>
        <begin position="1"/>
        <end position="21"/>
    </location>
</feature>
<dbReference type="Gene3D" id="3.50.30.30">
    <property type="match status" value="1"/>
</dbReference>
<keyword evidence="10 21" id="KW-0732">Signal</keyword>
<evidence type="ECO:0000313" key="24">
    <source>
        <dbReference type="Proteomes" id="UP000623842"/>
    </source>
</evidence>
<evidence type="ECO:0000256" key="3">
    <source>
        <dbReference type="ARBA" id="ARBA00004555"/>
    </source>
</evidence>
<dbReference type="PANTHER" id="PTHR12053:SF3">
    <property type="entry name" value="CARBOXYPEPTIDASE Q"/>
    <property type="match status" value="1"/>
</dbReference>
<evidence type="ECO:0000256" key="8">
    <source>
        <dbReference type="ARBA" id="ARBA00022670"/>
    </source>
</evidence>
<dbReference type="GO" id="GO:0004180">
    <property type="term" value="F:carboxypeptidase activity"/>
    <property type="evidence" value="ECO:0007669"/>
    <property type="project" value="UniProtKB-KW"/>
</dbReference>
<comment type="caution">
    <text evidence="23">The sequence shown here is derived from an EMBL/GenBank/DDBJ whole genome shotgun (WGS) entry which is preliminary data.</text>
</comment>
<keyword evidence="18" id="KW-0458">Lysosome</keyword>
<dbReference type="GO" id="GO:0006508">
    <property type="term" value="P:proteolysis"/>
    <property type="evidence" value="ECO:0007669"/>
    <property type="project" value="UniProtKB-KW"/>
</dbReference>
<dbReference type="PANTHER" id="PTHR12053">
    <property type="entry name" value="PROTEASE FAMILY M28 PLASMA GLUTAMATE CARBOXYPEPTIDASE-RELATED"/>
    <property type="match status" value="1"/>
</dbReference>
<dbReference type="GO" id="GO:0005764">
    <property type="term" value="C:lysosome"/>
    <property type="evidence" value="ECO:0007669"/>
    <property type="project" value="UniProtKB-SubCell"/>
</dbReference>
<evidence type="ECO:0000256" key="12">
    <source>
        <dbReference type="ARBA" id="ARBA00022824"/>
    </source>
</evidence>
<comment type="subcellular location">
    <subcellularLocation>
        <location evidence="1">Endoplasmic reticulum</location>
    </subcellularLocation>
    <subcellularLocation>
        <location evidence="3">Golgi apparatus</location>
    </subcellularLocation>
    <subcellularLocation>
        <location evidence="2">Lysosome</location>
    </subcellularLocation>
    <subcellularLocation>
        <location evidence="4">Secreted</location>
    </subcellularLocation>
</comment>
<reference evidence="23" key="1">
    <citation type="journal article" date="2014" name="Int. J. Syst. Evol. Microbiol.">
        <title>Complete genome sequence of Corynebacterium casei LMG S-19264T (=DSM 44701T), isolated from a smear-ripened cheese.</title>
        <authorList>
            <consortium name="US DOE Joint Genome Institute (JGI-PGF)"/>
            <person name="Walter F."/>
            <person name="Albersmeier A."/>
            <person name="Kalinowski J."/>
            <person name="Ruckert C."/>
        </authorList>
    </citation>
    <scope>NUCLEOTIDE SEQUENCE</scope>
    <source>
        <strain evidence="23">KCTC 42731</strain>
    </source>
</reference>
<evidence type="ECO:0000256" key="9">
    <source>
        <dbReference type="ARBA" id="ARBA00022723"/>
    </source>
</evidence>
<dbReference type="GO" id="GO:0005576">
    <property type="term" value="C:extracellular region"/>
    <property type="evidence" value="ECO:0007669"/>
    <property type="project" value="UniProtKB-SubCell"/>
</dbReference>
<keyword evidence="16" id="KW-0865">Zymogen</keyword>
<dbReference type="AlphaFoldDB" id="A0A919BPT5"/>
<dbReference type="EMBL" id="BNCK01000011">
    <property type="protein sequence ID" value="GHG05306.1"/>
    <property type="molecule type" value="Genomic_DNA"/>
</dbReference>
<evidence type="ECO:0000256" key="15">
    <source>
        <dbReference type="ARBA" id="ARBA00023049"/>
    </source>
</evidence>
<evidence type="ECO:0000256" key="20">
    <source>
        <dbReference type="ARBA" id="ARBA00033328"/>
    </source>
</evidence>
<evidence type="ECO:0000256" key="10">
    <source>
        <dbReference type="ARBA" id="ARBA00022729"/>
    </source>
</evidence>
<evidence type="ECO:0000259" key="22">
    <source>
        <dbReference type="Pfam" id="PF04389"/>
    </source>
</evidence>
<evidence type="ECO:0000256" key="16">
    <source>
        <dbReference type="ARBA" id="ARBA00023145"/>
    </source>
</evidence>
<name>A0A919BPT5_9GAMM</name>
<dbReference type="RefSeq" id="WP_189774092.1">
    <property type="nucleotide sequence ID" value="NZ_BNCK01000011.1"/>
</dbReference>
<evidence type="ECO:0000256" key="5">
    <source>
        <dbReference type="ARBA" id="ARBA00014116"/>
    </source>
</evidence>
<evidence type="ECO:0000256" key="2">
    <source>
        <dbReference type="ARBA" id="ARBA00004371"/>
    </source>
</evidence>
<dbReference type="SUPFAM" id="SSF53187">
    <property type="entry name" value="Zn-dependent exopeptidases"/>
    <property type="match status" value="1"/>
</dbReference>
<evidence type="ECO:0000256" key="11">
    <source>
        <dbReference type="ARBA" id="ARBA00022801"/>
    </source>
</evidence>
<evidence type="ECO:0000256" key="14">
    <source>
        <dbReference type="ARBA" id="ARBA00023034"/>
    </source>
</evidence>
<evidence type="ECO:0000256" key="13">
    <source>
        <dbReference type="ARBA" id="ARBA00022833"/>
    </source>
</evidence>